<proteinExistence type="predicted"/>
<accession>C5T9Y3</accession>
<gene>
    <name evidence="1" type="ORF">AcdelDRAFT_3713</name>
</gene>
<dbReference type="Proteomes" id="UP000003856">
    <property type="component" value="Unassembled WGS sequence"/>
</dbReference>
<dbReference type="EMBL" id="ACQT01000216">
    <property type="protein sequence ID" value="EER58711.1"/>
    <property type="molecule type" value="Genomic_DNA"/>
</dbReference>
<name>C5T9Y3_ACIDE</name>
<comment type="caution">
    <text evidence="1">The sequence shown here is derived from an EMBL/GenBank/DDBJ whole genome shotgun (WGS) entry which is preliminary data.</text>
</comment>
<dbReference type="AlphaFoldDB" id="C5T9Y3"/>
<keyword evidence="2" id="KW-1185">Reference proteome</keyword>
<reference evidence="1 2" key="1">
    <citation type="submission" date="2009-05" db="EMBL/GenBank/DDBJ databases">
        <title>The draft genome of Acidovorax delafieldii 2AN.</title>
        <authorList>
            <consortium name="US DOE Joint Genome Institute (JGI-PGF)"/>
            <person name="Lucas S."/>
            <person name="Copeland A."/>
            <person name="Lapidus A."/>
            <person name="Glavina del Rio T."/>
            <person name="Tice H."/>
            <person name="Bruce D."/>
            <person name="Goodwin L."/>
            <person name="Pitluck S."/>
            <person name="Larimer F."/>
            <person name="Land M.L."/>
            <person name="Hauser L."/>
            <person name="Shelobolina E.S."/>
            <person name="Picardal F."/>
            <person name="Roden E."/>
            <person name="Emerson D."/>
        </authorList>
    </citation>
    <scope>NUCLEOTIDE SEQUENCE [LARGE SCALE GENOMIC DNA]</scope>
    <source>
        <strain evidence="1 2">2AN</strain>
    </source>
</reference>
<evidence type="ECO:0000313" key="2">
    <source>
        <dbReference type="Proteomes" id="UP000003856"/>
    </source>
</evidence>
<dbReference type="PATRIC" id="fig|573060.9.peg.1268"/>
<sequence length="302" mass="33116">MAQSSQSVEPPRKPGAIHQIRVRNPYPLGHPASFAGWRCFDVETPAWSSSSDCLHAALVGIDGCPFTVRPELAWSLPWVARHPISGASHDVVTAWLGLCDCSLACRCSPVAPQKTYVLMGCPTLLVLGSAGRIRPEAALDDKNETTTPDQGQHRAAMRGFASPALVINAARNPQTPSIFGWHPAFSEWNDSRCWAPVVFCGFFHRLRPSRCCNLAAAMGMRKSVNGRDVSLCSGFQRSTSVLIQRLIDRWHCCFERIKFPLWALSSHPDERSKAVIQPGGKCKANESNGLEAPPAATFRTWV</sequence>
<protein>
    <submittedName>
        <fullName evidence="1">Uncharacterized protein</fullName>
    </submittedName>
</protein>
<evidence type="ECO:0000313" key="1">
    <source>
        <dbReference type="EMBL" id="EER58711.1"/>
    </source>
</evidence>
<organism evidence="1 2">
    <name type="scientific">Acidovorax delafieldii 2AN</name>
    <dbReference type="NCBI Taxonomy" id="573060"/>
    <lineage>
        <taxon>Bacteria</taxon>
        <taxon>Pseudomonadati</taxon>
        <taxon>Pseudomonadota</taxon>
        <taxon>Betaproteobacteria</taxon>
        <taxon>Burkholderiales</taxon>
        <taxon>Comamonadaceae</taxon>
        <taxon>Acidovorax</taxon>
    </lineage>
</organism>